<dbReference type="STRING" id="914234.M2RCX5"/>
<dbReference type="EMBL" id="KB445798">
    <property type="protein sequence ID" value="EMD36282.1"/>
    <property type="molecule type" value="Genomic_DNA"/>
</dbReference>
<organism evidence="2 3">
    <name type="scientific">Ceriporiopsis subvermispora (strain B)</name>
    <name type="common">White-rot fungus</name>
    <name type="synonym">Gelatoporia subvermispora</name>
    <dbReference type="NCBI Taxonomy" id="914234"/>
    <lineage>
        <taxon>Eukaryota</taxon>
        <taxon>Fungi</taxon>
        <taxon>Dikarya</taxon>
        <taxon>Basidiomycota</taxon>
        <taxon>Agaricomycotina</taxon>
        <taxon>Agaricomycetes</taxon>
        <taxon>Polyporales</taxon>
        <taxon>Gelatoporiaceae</taxon>
        <taxon>Gelatoporia</taxon>
    </lineage>
</organism>
<feature type="compositionally biased region" description="Polar residues" evidence="1">
    <location>
        <begin position="1"/>
        <end position="11"/>
    </location>
</feature>
<dbReference type="AlphaFoldDB" id="M2RCX5"/>
<dbReference type="OrthoDB" id="2500073at2759"/>
<dbReference type="HOGENOM" id="CLU_114638_0_0_1"/>
<feature type="compositionally biased region" description="Basic and acidic residues" evidence="1">
    <location>
        <begin position="57"/>
        <end position="93"/>
    </location>
</feature>
<feature type="region of interest" description="Disordered" evidence="1">
    <location>
        <begin position="1"/>
        <end position="187"/>
    </location>
</feature>
<accession>M2RCX5</accession>
<feature type="compositionally biased region" description="Basic and acidic residues" evidence="1">
    <location>
        <begin position="172"/>
        <end position="181"/>
    </location>
</feature>
<reference evidence="2 3" key="1">
    <citation type="journal article" date="2012" name="Proc. Natl. Acad. Sci. U.S.A.">
        <title>Comparative genomics of Ceriporiopsis subvermispora and Phanerochaete chrysosporium provide insight into selective ligninolysis.</title>
        <authorList>
            <person name="Fernandez-Fueyo E."/>
            <person name="Ruiz-Duenas F.J."/>
            <person name="Ferreira P."/>
            <person name="Floudas D."/>
            <person name="Hibbett D.S."/>
            <person name="Canessa P."/>
            <person name="Larrondo L.F."/>
            <person name="James T.Y."/>
            <person name="Seelenfreund D."/>
            <person name="Lobos S."/>
            <person name="Polanco R."/>
            <person name="Tello M."/>
            <person name="Honda Y."/>
            <person name="Watanabe T."/>
            <person name="Watanabe T."/>
            <person name="Ryu J.S."/>
            <person name="Kubicek C.P."/>
            <person name="Schmoll M."/>
            <person name="Gaskell J."/>
            <person name="Hammel K.E."/>
            <person name="St John F.J."/>
            <person name="Vanden Wymelenberg A."/>
            <person name="Sabat G."/>
            <person name="Splinter BonDurant S."/>
            <person name="Syed K."/>
            <person name="Yadav J.S."/>
            <person name="Doddapaneni H."/>
            <person name="Subramanian V."/>
            <person name="Lavin J.L."/>
            <person name="Oguiza J.A."/>
            <person name="Perez G."/>
            <person name="Pisabarro A.G."/>
            <person name="Ramirez L."/>
            <person name="Santoyo F."/>
            <person name="Master E."/>
            <person name="Coutinho P.M."/>
            <person name="Henrissat B."/>
            <person name="Lombard V."/>
            <person name="Magnuson J.K."/>
            <person name="Kuees U."/>
            <person name="Hori C."/>
            <person name="Igarashi K."/>
            <person name="Samejima M."/>
            <person name="Held B.W."/>
            <person name="Barry K.W."/>
            <person name="LaButti K.M."/>
            <person name="Lapidus A."/>
            <person name="Lindquist E.A."/>
            <person name="Lucas S.M."/>
            <person name="Riley R."/>
            <person name="Salamov A.A."/>
            <person name="Hoffmeister D."/>
            <person name="Schwenk D."/>
            <person name="Hadar Y."/>
            <person name="Yarden O."/>
            <person name="de Vries R.P."/>
            <person name="Wiebenga A."/>
            <person name="Stenlid J."/>
            <person name="Eastwood D."/>
            <person name="Grigoriev I.V."/>
            <person name="Berka R.M."/>
            <person name="Blanchette R.A."/>
            <person name="Kersten P."/>
            <person name="Martinez A.T."/>
            <person name="Vicuna R."/>
            <person name="Cullen D."/>
        </authorList>
    </citation>
    <scope>NUCLEOTIDE SEQUENCE [LARGE SCALE GENOMIC DNA]</scope>
    <source>
        <strain evidence="2 3">B</strain>
    </source>
</reference>
<protein>
    <submittedName>
        <fullName evidence="2">Uncharacterized protein</fullName>
    </submittedName>
</protein>
<name>M2RCX5_CERS8</name>
<gene>
    <name evidence="2" type="ORF">CERSUDRAFT_74298</name>
</gene>
<feature type="compositionally biased region" description="Basic and acidic residues" evidence="1">
    <location>
        <begin position="147"/>
        <end position="156"/>
    </location>
</feature>
<dbReference type="Proteomes" id="UP000016930">
    <property type="component" value="Unassembled WGS sequence"/>
</dbReference>
<feature type="compositionally biased region" description="Low complexity" evidence="1">
    <location>
        <begin position="19"/>
        <end position="29"/>
    </location>
</feature>
<evidence type="ECO:0000313" key="2">
    <source>
        <dbReference type="EMBL" id="EMD36282.1"/>
    </source>
</evidence>
<evidence type="ECO:0000256" key="1">
    <source>
        <dbReference type="SAM" id="MobiDB-lite"/>
    </source>
</evidence>
<proteinExistence type="predicted"/>
<keyword evidence="3" id="KW-1185">Reference proteome</keyword>
<feature type="compositionally biased region" description="Basic and acidic residues" evidence="1">
    <location>
        <begin position="103"/>
        <end position="118"/>
    </location>
</feature>
<sequence>MTSINTSNKNDSPAPNPPSRSSSGAGDSGQDQTYPEQRHAGAVGYGPEYGKGASTGDKFEGYKTELKGKILKKPDLVQHGHEMRTGELKKKALEGGMDPFGQAKDDDPNQSESQEKQSSEQGRSDTGSGVPKSDTHQTSAHPPSVEDTSHPTEQGRQEQAATVSPEGSADAEVQRRGDQTENTRYMG</sequence>
<evidence type="ECO:0000313" key="3">
    <source>
        <dbReference type="Proteomes" id="UP000016930"/>
    </source>
</evidence>